<dbReference type="Proteomes" id="UP000730481">
    <property type="component" value="Unassembled WGS sequence"/>
</dbReference>
<evidence type="ECO:0000256" key="1">
    <source>
        <dbReference type="SAM" id="MobiDB-lite"/>
    </source>
</evidence>
<sequence length="298" mass="33824">MSITSFSRTMNYNYRPTAPAYSPPEEAPTSQGGPRGDFAWSPKPGAKKPFENTYTQPQLPEPIDPQLYQPYYPQPVGDTDFNPFAQRDASMGLDERFALRDARSDPFFGHPFADPGSPFRTERDDAGFPDYNPAFEYPPSGSGDRNDQPSYTPDYRSQPFGVQSPYSKLFQGAESFGTSYPANENYSSEYSNDAVSPGPVKQFRTYERRRNLPLQVYCINCRTSLPKFGIRCQVCEQRRQSGIANSHELRYCMICKDPADVPDAIMCLRHLGDRKSFTFEEKQTLVESHMRKVQGSNE</sequence>
<feature type="region of interest" description="Disordered" evidence="1">
    <location>
        <begin position="108"/>
        <end position="159"/>
    </location>
</feature>
<dbReference type="EMBL" id="PVQB02000119">
    <property type="protein sequence ID" value="KAF4342806.1"/>
    <property type="molecule type" value="Genomic_DNA"/>
</dbReference>
<dbReference type="AlphaFoldDB" id="A0A9P5DZD3"/>
<accession>A0A9P5DZD3</accession>
<comment type="caution">
    <text evidence="2">The sequence shown here is derived from an EMBL/GenBank/DDBJ whole genome shotgun (WGS) entry which is preliminary data.</text>
</comment>
<keyword evidence="3" id="KW-1185">Reference proteome</keyword>
<feature type="region of interest" description="Disordered" evidence="1">
    <location>
        <begin position="1"/>
        <end position="89"/>
    </location>
</feature>
<gene>
    <name evidence="2" type="ORF">FBEOM_3214</name>
</gene>
<evidence type="ECO:0000313" key="3">
    <source>
        <dbReference type="Proteomes" id="UP000730481"/>
    </source>
</evidence>
<protein>
    <submittedName>
        <fullName evidence="2">Uncharacterized protein</fullName>
    </submittedName>
</protein>
<reference evidence="2" key="2">
    <citation type="submission" date="2020-02" db="EMBL/GenBank/DDBJ databases">
        <title>Identification and distribution of gene clusters putatively required for synthesis of sphingolipid metabolism inhibitors in phylogenetically diverse species of the filamentous fungus Fusarium.</title>
        <authorList>
            <person name="Kim H.-S."/>
            <person name="Busman M."/>
            <person name="Brown D.W."/>
            <person name="Divon H."/>
            <person name="Uhlig S."/>
            <person name="Proctor R.H."/>
        </authorList>
    </citation>
    <scope>NUCLEOTIDE SEQUENCE</scope>
    <source>
        <strain evidence="2">NRRL 25174</strain>
    </source>
</reference>
<dbReference type="OrthoDB" id="5064767at2759"/>
<organism evidence="2 3">
    <name type="scientific">Fusarium beomiforme</name>
    <dbReference type="NCBI Taxonomy" id="44412"/>
    <lineage>
        <taxon>Eukaryota</taxon>
        <taxon>Fungi</taxon>
        <taxon>Dikarya</taxon>
        <taxon>Ascomycota</taxon>
        <taxon>Pezizomycotina</taxon>
        <taxon>Sordariomycetes</taxon>
        <taxon>Hypocreomycetidae</taxon>
        <taxon>Hypocreales</taxon>
        <taxon>Nectriaceae</taxon>
        <taxon>Fusarium</taxon>
        <taxon>Fusarium burgessii species complex</taxon>
    </lineage>
</organism>
<evidence type="ECO:0000313" key="2">
    <source>
        <dbReference type="EMBL" id="KAF4342806.1"/>
    </source>
</evidence>
<feature type="compositionally biased region" description="Polar residues" evidence="1">
    <location>
        <begin position="1"/>
        <end position="14"/>
    </location>
</feature>
<name>A0A9P5DZD3_9HYPO</name>
<reference evidence="2" key="1">
    <citation type="journal article" date="2017" name="Mycologia">
        <title>Fusarium algeriense, sp. nov., a novel toxigenic crown rot pathogen of durum wheat from Algeria is nested in the Fusarium burgessii species complex.</title>
        <authorList>
            <person name="Laraba I."/>
            <person name="Keddad A."/>
            <person name="Boureghda H."/>
            <person name="Abdallah N."/>
            <person name="Vaughan M.M."/>
            <person name="Proctor R.H."/>
            <person name="Busman M."/>
            <person name="O'Donnell K."/>
        </authorList>
    </citation>
    <scope>NUCLEOTIDE SEQUENCE</scope>
    <source>
        <strain evidence="2">NRRL 25174</strain>
    </source>
</reference>
<proteinExistence type="predicted"/>
<feature type="compositionally biased region" description="Low complexity" evidence="1">
    <location>
        <begin position="65"/>
        <end position="75"/>
    </location>
</feature>